<proteinExistence type="inferred from homology"/>
<sequence length="439" mass="48333" precursor="true">MTHFHRLLPALLAVAFALPVQAQQQPIDGIVAVVDEDVILRSELERAVANIRAQYGDQPGVLPPEDVLRRQVLDRLVMLKLQVARATDSGIRVSDAELEQATMAVMQQNRMTPDDFRSRLAAEGLSYEEFRRSLRDELTVQRLQQQLARSRVQVSDAEVNNAIENGAAASGEQVRIANILVAIPDGATPEQVQTAQTKADGIKQLLDSGEMDFAAAAARYSDGPNALEGGDLGWRSYDEVPPLFSNLLREMQPGDVSEPIRGPSGLTLLHVAERRQAERQVATQYNARGILIRTTEVVSPEQALQRIQAARARIEAGEDFGAVAREVSEDASTRAQGGDMGWFEANAWGGAVAAQLGTLADNEVSQPFQSDVGWHLIQRLGSREQDVTDELRRNQVREAIGRRKAEEEYERFLRQLRGEAYVESRLPRPGETNGTGDAS</sequence>
<accession>A0ABV9NQT4</accession>
<dbReference type="InterPro" id="IPR023058">
    <property type="entry name" value="PPIase_PpiC_CS"/>
</dbReference>
<dbReference type="InterPro" id="IPR023034">
    <property type="entry name" value="PPIase_SurA"/>
</dbReference>
<dbReference type="RefSeq" id="WP_377005700.1">
    <property type="nucleotide sequence ID" value="NZ_JBHSGG010000048.1"/>
</dbReference>
<keyword evidence="5 7" id="KW-0143">Chaperone</keyword>
<dbReference type="Pfam" id="PF09312">
    <property type="entry name" value="SurA_N"/>
    <property type="match status" value="1"/>
</dbReference>
<comment type="catalytic activity">
    <reaction evidence="7">
        <text>[protein]-peptidylproline (omega=180) = [protein]-peptidylproline (omega=0)</text>
        <dbReference type="Rhea" id="RHEA:16237"/>
        <dbReference type="Rhea" id="RHEA-COMP:10747"/>
        <dbReference type="Rhea" id="RHEA-COMP:10748"/>
        <dbReference type="ChEBI" id="CHEBI:83833"/>
        <dbReference type="ChEBI" id="CHEBI:83834"/>
        <dbReference type="EC" id="5.2.1.8"/>
    </reaction>
</comment>
<evidence type="ECO:0000256" key="1">
    <source>
        <dbReference type="ARBA" id="ARBA00022729"/>
    </source>
</evidence>
<comment type="subcellular location">
    <subcellularLocation>
        <location evidence="7">Periplasm</location>
    </subcellularLocation>
    <text evidence="7">Is capable of associating with the outer membrane.</text>
</comment>
<keyword evidence="1 7" id="KW-0732">Signal</keyword>
<dbReference type="EC" id="5.2.1.8" evidence="7"/>
<dbReference type="Gene3D" id="1.10.4030.10">
    <property type="entry name" value="Porin chaperone SurA, peptide-binding domain"/>
    <property type="match status" value="1"/>
</dbReference>
<comment type="caution">
    <text evidence="9">The sequence shown here is derived from an EMBL/GenBank/DDBJ whole genome shotgun (WGS) entry which is preliminary data.</text>
</comment>
<reference evidence="10" key="1">
    <citation type="journal article" date="2019" name="Int. J. Syst. Evol. Microbiol.">
        <title>The Global Catalogue of Microorganisms (GCM) 10K type strain sequencing project: providing services to taxonomists for standard genome sequencing and annotation.</title>
        <authorList>
            <consortium name="The Broad Institute Genomics Platform"/>
            <consortium name="The Broad Institute Genome Sequencing Center for Infectious Disease"/>
            <person name="Wu L."/>
            <person name="Ma J."/>
        </authorList>
    </citation>
    <scope>NUCLEOTIDE SEQUENCE [LARGE SCALE GENOMIC DNA]</scope>
    <source>
        <strain evidence="10">CGMCC 1.13574</strain>
    </source>
</reference>
<evidence type="ECO:0000256" key="4">
    <source>
        <dbReference type="ARBA" id="ARBA00023110"/>
    </source>
</evidence>
<evidence type="ECO:0000256" key="7">
    <source>
        <dbReference type="HAMAP-Rule" id="MF_01183"/>
    </source>
</evidence>
<dbReference type="EMBL" id="JBHSGG010000048">
    <property type="protein sequence ID" value="MFC4729645.1"/>
    <property type="molecule type" value="Genomic_DNA"/>
</dbReference>
<keyword evidence="6 7" id="KW-0413">Isomerase</keyword>
<evidence type="ECO:0000313" key="9">
    <source>
        <dbReference type="EMBL" id="MFC4729645.1"/>
    </source>
</evidence>
<gene>
    <name evidence="7" type="primary">surA</name>
    <name evidence="9" type="ORF">ACFO3Q_15865</name>
</gene>
<keyword evidence="3 7" id="KW-0574">Periplasm</keyword>
<dbReference type="Proteomes" id="UP001595892">
    <property type="component" value="Unassembled WGS sequence"/>
</dbReference>
<dbReference type="InterPro" id="IPR027304">
    <property type="entry name" value="Trigger_fact/SurA_dom_sf"/>
</dbReference>
<comment type="function">
    <text evidence="7">Chaperone involved in the correct folding and assembly of outer membrane proteins. Recognizes specific patterns of aromatic residues and the orientation of their side chains, which are found more frequently in integral outer membrane proteins. May act in both early periplasmic and late outer membrane-associated steps of protein maturation.</text>
</comment>
<dbReference type="PROSITE" id="PS01096">
    <property type="entry name" value="PPIC_PPIASE_1"/>
    <property type="match status" value="1"/>
</dbReference>
<dbReference type="InterPro" id="IPR046357">
    <property type="entry name" value="PPIase_dom_sf"/>
</dbReference>
<dbReference type="PANTHER" id="PTHR47637">
    <property type="entry name" value="CHAPERONE SURA"/>
    <property type="match status" value="1"/>
</dbReference>
<name>A0ABV9NQT4_9GAMM</name>
<keyword evidence="10" id="KW-1185">Reference proteome</keyword>
<keyword evidence="4 7" id="KW-0697">Rotamase</keyword>
<dbReference type="Gene3D" id="3.10.50.40">
    <property type="match status" value="2"/>
</dbReference>
<dbReference type="PROSITE" id="PS50198">
    <property type="entry name" value="PPIC_PPIASE_2"/>
    <property type="match status" value="2"/>
</dbReference>
<feature type="domain" description="PpiC" evidence="8">
    <location>
        <begin position="171"/>
        <end position="273"/>
    </location>
</feature>
<dbReference type="SUPFAM" id="SSF109998">
    <property type="entry name" value="Triger factor/SurA peptide-binding domain-like"/>
    <property type="match status" value="1"/>
</dbReference>
<feature type="domain" description="PpiC" evidence="8">
    <location>
        <begin position="282"/>
        <end position="381"/>
    </location>
</feature>
<evidence type="ECO:0000256" key="2">
    <source>
        <dbReference type="ARBA" id="ARBA00022737"/>
    </source>
</evidence>
<evidence type="ECO:0000256" key="5">
    <source>
        <dbReference type="ARBA" id="ARBA00023186"/>
    </source>
</evidence>
<evidence type="ECO:0000256" key="6">
    <source>
        <dbReference type="ARBA" id="ARBA00023235"/>
    </source>
</evidence>
<dbReference type="SUPFAM" id="SSF54534">
    <property type="entry name" value="FKBP-like"/>
    <property type="match status" value="2"/>
</dbReference>
<dbReference type="PANTHER" id="PTHR47637:SF1">
    <property type="entry name" value="CHAPERONE SURA"/>
    <property type="match status" value="1"/>
</dbReference>
<evidence type="ECO:0000259" key="8">
    <source>
        <dbReference type="PROSITE" id="PS50198"/>
    </source>
</evidence>
<keyword evidence="2 7" id="KW-0677">Repeat</keyword>
<protein>
    <recommendedName>
        <fullName evidence="7">Chaperone SurA</fullName>
    </recommendedName>
    <alternativeName>
        <fullName evidence="7">Peptidyl-prolyl cis-trans isomerase SurA</fullName>
        <shortName evidence="7">PPIase SurA</shortName>
        <ecNumber evidence="7">5.2.1.8</ecNumber>
    </alternativeName>
    <alternativeName>
        <fullName evidence="7">Rotamase SurA</fullName>
    </alternativeName>
</protein>
<feature type="chain" id="PRO_5044915776" description="Chaperone SurA" evidence="7">
    <location>
        <begin position="23"/>
        <end position="439"/>
    </location>
</feature>
<organism evidence="9 10">
    <name type="scientific">Coralloluteibacterium thermophilum</name>
    <dbReference type="NCBI Taxonomy" id="2707049"/>
    <lineage>
        <taxon>Bacteria</taxon>
        <taxon>Pseudomonadati</taxon>
        <taxon>Pseudomonadota</taxon>
        <taxon>Gammaproteobacteria</taxon>
        <taxon>Lysobacterales</taxon>
        <taxon>Lysobacteraceae</taxon>
        <taxon>Coralloluteibacterium</taxon>
    </lineage>
</organism>
<comment type="domain">
    <text evidence="7">The PPIase activity resides only in the second parvulin domain. The N-terminal region and the C-terminal tail are necessary and sufficient for the chaperone activity of SurA. The PPIase activity is dispensable for SurA to function as a chaperone. The N-terminal region and the C-terminal tail are also required for porin recognition.</text>
</comment>
<evidence type="ECO:0000256" key="3">
    <source>
        <dbReference type="ARBA" id="ARBA00022764"/>
    </source>
</evidence>
<feature type="signal peptide" evidence="7">
    <location>
        <begin position="1"/>
        <end position="22"/>
    </location>
</feature>
<evidence type="ECO:0000313" key="10">
    <source>
        <dbReference type="Proteomes" id="UP001595892"/>
    </source>
</evidence>
<dbReference type="InterPro" id="IPR015391">
    <property type="entry name" value="SurA_N"/>
</dbReference>
<dbReference type="Pfam" id="PF00639">
    <property type="entry name" value="Rotamase"/>
    <property type="match status" value="2"/>
</dbReference>
<dbReference type="GO" id="GO:0003755">
    <property type="term" value="F:peptidyl-prolyl cis-trans isomerase activity"/>
    <property type="evidence" value="ECO:0007669"/>
    <property type="project" value="UniProtKB-EC"/>
</dbReference>
<dbReference type="InterPro" id="IPR050280">
    <property type="entry name" value="OMP_Chaperone_SurA"/>
</dbReference>
<dbReference type="HAMAP" id="MF_01183">
    <property type="entry name" value="Chaperone_SurA"/>
    <property type="match status" value="1"/>
</dbReference>
<dbReference type="InterPro" id="IPR000297">
    <property type="entry name" value="PPIase_PpiC"/>
</dbReference>